<sequence>MMYSNDYGICPVCKKGRGVANHKRCSRILQKQRNQEEWDKLLNNQHKEENQQMAVKASTQRIRRINYIQGYQK</sequence>
<reference evidence="1 2" key="1">
    <citation type="journal article" date="2014" name="Vet. Microbiol.">
        <title>A cocktail of in vitro efficient phages is not a guarantee for in vivo therapeutic results against avian colibacillosis.</title>
        <authorList>
            <person name="Tsonos J."/>
            <person name="Oosterik L.H."/>
            <person name="Tuntufye H.N."/>
            <person name="Klumpp J."/>
            <person name="Butaye P."/>
            <person name="De Greve H."/>
            <person name="Hernalsteens J.P."/>
            <person name="Lavigne R."/>
            <person name="Goddeeris B.M."/>
        </authorList>
    </citation>
    <scope>NUCLEOTIDE SEQUENCE [LARGE SCALE GENOMIC DNA]</scope>
</reference>
<evidence type="ECO:0000313" key="2">
    <source>
        <dbReference type="Proteomes" id="UP000027383"/>
    </source>
</evidence>
<dbReference type="OrthoDB" id="22716at10239"/>
<proteinExistence type="predicted"/>
<keyword evidence="2" id="KW-1185">Reference proteome</keyword>
<gene>
    <name evidence="1" type="ORF">PhAPEC5_7</name>
</gene>
<dbReference type="EMBL" id="KF192075">
    <property type="protein sequence ID" value="AGV99287.1"/>
    <property type="molecule type" value="Genomic_DNA"/>
</dbReference>
<accession>A0A067Y178</accession>
<organism evidence="1 2">
    <name type="scientific">Escherichia phage vB_EcoP_PhAPEC5</name>
    <dbReference type="NCBI Taxonomy" id="1395983"/>
    <lineage>
        <taxon>Viruses</taxon>
        <taxon>Duplodnaviria</taxon>
        <taxon>Heunggongvirae</taxon>
        <taxon>Uroviricota</taxon>
        <taxon>Caudoviricetes</taxon>
        <taxon>Schitoviridae</taxon>
        <taxon>Enquatrovirinae</taxon>
        <taxon>Gamaleyavirus</taxon>
        <taxon>Gamaleyavirus APEC5</taxon>
    </lineage>
</organism>
<dbReference type="KEGG" id="vg:20283782"/>
<dbReference type="Proteomes" id="UP000027383">
    <property type="component" value="Segment"/>
</dbReference>
<protein>
    <submittedName>
        <fullName evidence="1">Uncharacterized protein</fullName>
    </submittedName>
</protein>
<evidence type="ECO:0000313" key="1">
    <source>
        <dbReference type="EMBL" id="AGV99287.1"/>
    </source>
</evidence>
<dbReference type="GeneID" id="20283782"/>
<dbReference type="RefSeq" id="YP_009055513.1">
    <property type="nucleotide sequence ID" value="NC_024786.1"/>
</dbReference>
<name>A0A067Y178_9CAUD</name>